<organism evidence="5 6">
    <name type="scientific">Zavarzinia aquatilis</name>
    <dbReference type="NCBI Taxonomy" id="2211142"/>
    <lineage>
        <taxon>Bacteria</taxon>
        <taxon>Pseudomonadati</taxon>
        <taxon>Pseudomonadota</taxon>
        <taxon>Alphaproteobacteria</taxon>
        <taxon>Rhodospirillales</taxon>
        <taxon>Zavarziniaceae</taxon>
        <taxon>Zavarzinia</taxon>
    </lineage>
</organism>
<reference evidence="5 6" key="1">
    <citation type="submission" date="2018-05" db="EMBL/GenBank/DDBJ databases">
        <title>Zavarzinia sp. HR-AS.</title>
        <authorList>
            <person name="Lee Y."/>
            <person name="Jeon C.O."/>
        </authorList>
    </citation>
    <scope>NUCLEOTIDE SEQUENCE [LARGE SCALE GENOMIC DNA]</scope>
    <source>
        <strain evidence="5 6">HR-AS</strain>
    </source>
</reference>
<evidence type="ECO:0000256" key="1">
    <source>
        <dbReference type="ARBA" id="ARBA00023015"/>
    </source>
</evidence>
<keyword evidence="3" id="KW-0804">Transcription</keyword>
<dbReference type="OrthoDB" id="9806208at2"/>
<gene>
    <name evidence="5" type="ORF">DKG74_07465</name>
</gene>
<dbReference type="GO" id="GO:0003700">
    <property type="term" value="F:DNA-binding transcription factor activity"/>
    <property type="evidence" value="ECO:0007669"/>
    <property type="project" value="InterPro"/>
</dbReference>
<dbReference type="Gene3D" id="1.10.10.60">
    <property type="entry name" value="Homeodomain-like"/>
    <property type="match status" value="1"/>
</dbReference>
<comment type="caution">
    <text evidence="5">The sequence shown here is derived from an EMBL/GenBank/DDBJ whole genome shotgun (WGS) entry which is preliminary data.</text>
</comment>
<dbReference type="AlphaFoldDB" id="A0A317EEE5"/>
<sequence length="307" mass="32403">MSLIGGGLVFQVLPALGFADATGAAQGMATLLERGGAVGRPPAATDLAALHPFMLEGVTGFVLRTRAPLALECRPSSYLLCLAPGAAARVGDALVTTRQALVAVPHRGYTVALDEGGMLIAALVPAAVMADLSRLMVSATLEAFGPQGVLILPLTQWPWRGLRGLTALLLAGLGIATDPIGGETPRMGGDASPSIPRHVKRAEDYLARHMAQPVTVAELAARVGASPRSLNRAFLRFRGVTPSRYLQNLRIEAAHRLLSSEECLLDLRQVAAEVGFGSYAPFWRAYVRRYGKPPSLGRRRGGVAQSD</sequence>
<dbReference type="GO" id="GO:0043565">
    <property type="term" value="F:sequence-specific DNA binding"/>
    <property type="evidence" value="ECO:0007669"/>
    <property type="project" value="InterPro"/>
</dbReference>
<evidence type="ECO:0000313" key="6">
    <source>
        <dbReference type="Proteomes" id="UP000245461"/>
    </source>
</evidence>
<dbReference type="InterPro" id="IPR018062">
    <property type="entry name" value="HTH_AraC-typ_CS"/>
</dbReference>
<keyword evidence="2" id="KW-0238">DNA-binding</keyword>
<dbReference type="InterPro" id="IPR009057">
    <property type="entry name" value="Homeodomain-like_sf"/>
</dbReference>
<dbReference type="RefSeq" id="WP_109904258.1">
    <property type="nucleotide sequence ID" value="NZ_QGLE01000003.1"/>
</dbReference>
<dbReference type="InterPro" id="IPR018060">
    <property type="entry name" value="HTH_AraC"/>
</dbReference>
<dbReference type="PANTHER" id="PTHR46796">
    <property type="entry name" value="HTH-TYPE TRANSCRIPTIONAL ACTIVATOR RHAS-RELATED"/>
    <property type="match status" value="1"/>
</dbReference>
<evidence type="ECO:0000313" key="5">
    <source>
        <dbReference type="EMBL" id="PWR24634.1"/>
    </source>
</evidence>
<keyword evidence="1" id="KW-0805">Transcription regulation</keyword>
<accession>A0A317EEE5</accession>
<keyword evidence="6" id="KW-1185">Reference proteome</keyword>
<protein>
    <recommendedName>
        <fullName evidence="4">HTH araC/xylS-type domain-containing protein</fullName>
    </recommendedName>
</protein>
<dbReference type="EMBL" id="QGLE01000003">
    <property type="protein sequence ID" value="PWR24634.1"/>
    <property type="molecule type" value="Genomic_DNA"/>
</dbReference>
<dbReference type="PANTHER" id="PTHR46796:SF12">
    <property type="entry name" value="HTH-TYPE DNA-BINDING TRANSCRIPTIONAL ACTIVATOR EUTR"/>
    <property type="match status" value="1"/>
</dbReference>
<proteinExistence type="predicted"/>
<dbReference type="Pfam" id="PF12833">
    <property type="entry name" value="HTH_18"/>
    <property type="match status" value="1"/>
</dbReference>
<dbReference type="SMART" id="SM00342">
    <property type="entry name" value="HTH_ARAC"/>
    <property type="match status" value="1"/>
</dbReference>
<evidence type="ECO:0000259" key="4">
    <source>
        <dbReference type="PROSITE" id="PS01124"/>
    </source>
</evidence>
<dbReference type="PROSITE" id="PS00041">
    <property type="entry name" value="HTH_ARAC_FAMILY_1"/>
    <property type="match status" value="1"/>
</dbReference>
<name>A0A317EEE5_9PROT</name>
<evidence type="ECO:0000256" key="2">
    <source>
        <dbReference type="ARBA" id="ARBA00023125"/>
    </source>
</evidence>
<dbReference type="SUPFAM" id="SSF46689">
    <property type="entry name" value="Homeodomain-like"/>
    <property type="match status" value="2"/>
</dbReference>
<evidence type="ECO:0000256" key="3">
    <source>
        <dbReference type="ARBA" id="ARBA00023163"/>
    </source>
</evidence>
<dbReference type="Proteomes" id="UP000245461">
    <property type="component" value="Unassembled WGS sequence"/>
</dbReference>
<feature type="domain" description="HTH araC/xylS-type" evidence="4">
    <location>
        <begin position="200"/>
        <end position="300"/>
    </location>
</feature>
<dbReference type="PROSITE" id="PS01124">
    <property type="entry name" value="HTH_ARAC_FAMILY_2"/>
    <property type="match status" value="1"/>
</dbReference>
<dbReference type="InterPro" id="IPR050204">
    <property type="entry name" value="AraC_XylS_family_regulators"/>
</dbReference>